<dbReference type="Proteomes" id="UP000186594">
    <property type="component" value="Unassembled WGS sequence"/>
</dbReference>
<gene>
    <name evidence="7" type="ORF">NEOLI_001167</name>
</gene>
<accession>A0A1U7LS17</accession>
<evidence type="ECO:0000313" key="7">
    <source>
        <dbReference type="EMBL" id="OLL25466.1"/>
    </source>
</evidence>
<evidence type="ECO:0000256" key="2">
    <source>
        <dbReference type="ARBA" id="ARBA00022692"/>
    </source>
</evidence>
<dbReference type="InterPro" id="IPR050186">
    <property type="entry name" value="TPT_transporter"/>
</dbReference>
<keyword evidence="4 5" id="KW-0472">Membrane</keyword>
<evidence type="ECO:0000256" key="3">
    <source>
        <dbReference type="ARBA" id="ARBA00022989"/>
    </source>
</evidence>
<dbReference type="AlphaFoldDB" id="A0A1U7LS17"/>
<protein>
    <submittedName>
        <fullName evidence="7">UDP-galactose transporter 1</fullName>
    </submittedName>
</protein>
<proteinExistence type="predicted"/>
<reference evidence="7 8" key="1">
    <citation type="submission" date="2016-04" db="EMBL/GenBank/DDBJ databases">
        <title>Evolutionary innovation and constraint leading to complex multicellularity in the Ascomycota.</title>
        <authorList>
            <person name="Cisse O."/>
            <person name="Nguyen A."/>
            <person name="Hewitt D.A."/>
            <person name="Jedd G."/>
            <person name="Stajich J.E."/>
        </authorList>
    </citation>
    <scope>NUCLEOTIDE SEQUENCE [LARGE SCALE GENOMIC DNA]</scope>
    <source>
        <strain evidence="7 8">DAH-3</strain>
    </source>
</reference>
<dbReference type="OrthoDB" id="10261634at2759"/>
<comment type="caution">
    <text evidence="7">The sequence shown here is derived from an EMBL/GenBank/DDBJ whole genome shotgun (WGS) entry which is preliminary data.</text>
</comment>
<dbReference type="Pfam" id="PF03151">
    <property type="entry name" value="TPT"/>
    <property type="match status" value="1"/>
</dbReference>
<feature type="transmembrane region" description="Helical" evidence="5">
    <location>
        <begin position="110"/>
        <end position="130"/>
    </location>
</feature>
<organism evidence="7 8">
    <name type="scientific">Neolecta irregularis (strain DAH-3)</name>
    <dbReference type="NCBI Taxonomy" id="1198029"/>
    <lineage>
        <taxon>Eukaryota</taxon>
        <taxon>Fungi</taxon>
        <taxon>Dikarya</taxon>
        <taxon>Ascomycota</taxon>
        <taxon>Taphrinomycotina</taxon>
        <taxon>Neolectales</taxon>
        <taxon>Neolectaceae</taxon>
        <taxon>Neolecta</taxon>
    </lineage>
</organism>
<sequence length="308" mass="33997">MPLRPTIHRHDDAQSSSAAERCMLLAVYFLFNLGLTIYNKLVMDHFPFPYIVTGVHALCASCGSYLFLLTGVFRPVELYRKEQLVLLLFSFLYTINIAVSNISLNNVTVPLHQVVRAITPLFTILIFVLAFRKSYSFMTYVSVIPLVAGVGLATYGDYYVTTFGFLLTLLGTFLAAVKTVMTNRLLTGRLKLDPLDLLFRMSPLAFMQTLIYASLTGELSRFSDYARTGMTRTMFASLLGNGIIAFGLNVVSFTANQKCGALTLTVAANIKQVLTVALSFMIFDLKATFTNVIGIILALAGGAIYAYE</sequence>
<feature type="domain" description="Sugar phosphate transporter" evidence="6">
    <location>
        <begin position="23"/>
        <end position="305"/>
    </location>
</feature>
<comment type="subcellular location">
    <subcellularLocation>
        <location evidence="1">Membrane</location>
        <topology evidence="1">Multi-pass membrane protein</topology>
    </subcellularLocation>
</comment>
<keyword evidence="3 5" id="KW-1133">Transmembrane helix</keyword>
<dbReference type="OMA" id="MAGLNKW"/>
<name>A0A1U7LS17_NEOID</name>
<evidence type="ECO:0000313" key="8">
    <source>
        <dbReference type="Proteomes" id="UP000186594"/>
    </source>
</evidence>
<feature type="transmembrane region" description="Helical" evidence="5">
    <location>
        <begin position="159"/>
        <end position="177"/>
    </location>
</feature>
<feature type="transmembrane region" description="Helical" evidence="5">
    <location>
        <begin position="21"/>
        <end position="38"/>
    </location>
</feature>
<evidence type="ECO:0000259" key="6">
    <source>
        <dbReference type="Pfam" id="PF03151"/>
    </source>
</evidence>
<dbReference type="EMBL" id="LXFE01000400">
    <property type="protein sequence ID" value="OLL25466.1"/>
    <property type="molecule type" value="Genomic_DNA"/>
</dbReference>
<evidence type="ECO:0000256" key="1">
    <source>
        <dbReference type="ARBA" id="ARBA00004141"/>
    </source>
</evidence>
<dbReference type="GO" id="GO:0016020">
    <property type="term" value="C:membrane"/>
    <property type="evidence" value="ECO:0007669"/>
    <property type="project" value="UniProtKB-SubCell"/>
</dbReference>
<feature type="transmembrane region" description="Helical" evidence="5">
    <location>
        <begin position="84"/>
        <end position="104"/>
    </location>
</feature>
<feature type="transmembrane region" description="Helical" evidence="5">
    <location>
        <begin position="235"/>
        <end position="255"/>
    </location>
</feature>
<feature type="transmembrane region" description="Helical" evidence="5">
    <location>
        <begin position="289"/>
        <end position="307"/>
    </location>
</feature>
<evidence type="ECO:0000256" key="4">
    <source>
        <dbReference type="ARBA" id="ARBA00023136"/>
    </source>
</evidence>
<keyword evidence="8" id="KW-1185">Reference proteome</keyword>
<dbReference type="PANTHER" id="PTHR11132">
    <property type="entry name" value="SOLUTE CARRIER FAMILY 35"/>
    <property type="match status" value="1"/>
</dbReference>
<evidence type="ECO:0000256" key="5">
    <source>
        <dbReference type="SAM" id="Phobius"/>
    </source>
</evidence>
<feature type="transmembrane region" description="Helical" evidence="5">
    <location>
        <begin position="137"/>
        <end position="153"/>
    </location>
</feature>
<dbReference type="InterPro" id="IPR004853">
    <property type="entry name" value="Sugar_P_trans_dom"/>
</dbReference>
<feature type="transmembrane region" description="Helical" evidence="5">
    <location>
        <begin position="197"/>
        <end position="215"/>
    </location>
</feature>
<feature type="transmembrane region" description="Helical" evidence="5">
    <location>
        <begin position="50"/>
        <end position="72"/>
    </location>
</feature>
<keyword evidence="2 5" id="KW-0812">Transmembrane</keyword>
<feature type="transmembrane region" description="Helical" evidence="5">
    <location>
        <begin position="262"/>
        <end position="283"/>
    </location>
</feature>